<keyword evidence="1 5" id="KW-0963">Cytoplasm</keyword>
<evidence type="ECO:0000313" key="9">
    <source>
        <dbReference type="EMBL" id="VBB08009.1"/>
    </source>
</evidence>
<dbReference type="OrthoDB" id="9802795at2"/>
<evidence type="ECO:0000256" key="6">
    <source>
        <dbReference type="RuleBase" id="RU004355"/>
    </source>
</evidence>
<dbReference type="GO" id="GO:0003676">
    <property type="term" value="F:nucleic acid binding"/>
    <property type="evidence" value="ECO:0007669"/>
    <property type="project" value="InterPro"/>
</dbReference>
<comment type="function">
    <text evidence="5">Bidirectionally degrades single-stranded DNA into large acid-insoluble oligonucleotides, which are then degraded further into small acid-soluble oligonucleotides.</text>
</comment>
<sequence length="410" mass="45953">MNILTVTEANKYIKQIFERDATLAAVYVRGEISNFKHHYSGHCYFTLKDSQATMKAVMFKSRAQYLKFIPRDGLKVIAGGHITVFERDGQYQLYIDHLVPEGLGELTLAFEQLKEKLSKEGVFNPERKKALPLLPHSVGIVTSPTGAAIRDIITVSKRRYPGISLILYPVQVQGTEAPAQIAQAIRILNQQGQVDVIIVGRGGGSLEELWAFNEEIVVRAIAASSIPVVAAVGHQTDFTLADFAADRRAATPSQAAELVAPDVKDLCRYLLSLQNRLETAMRIDLKSQRARVEHLLSSRVLRMPYAMLLDKQQMTDQQVQRLEHRFKQIYLNKQHAFQVLAEKLAMLNPLGVLSRGYGIIRTRAGKIVRNTRDVSLGEQVQIVLQQGALTAEIIDIQEEFSGEAKKRNRQ</sequence>
<keyword evidence="10" id="KW-1185">Reference proteome</keyword>
<dbReference type="GO" id="GO:0008855">
    <property type="term" value="F:exodeoxyribonuclease VII activity"/>
    <property type="evidence" value="ECO:0007669"/>
    <property type="project" value="UniProtKB-UniRule"/>
</dbReference>
<dbReference type="Pfam" id="PF02601">
    <property type="entry name" value="Exonuc_VII_L"/>
    <property type="match status" value="1"/>
</dbReference>
<dbReference type="InterPro" id="IPR003753">
    <property type="entry name" value="Exonuc_VII_L"/>
</dbReference>
<dbReference type="RefSeq" id="WP_122628925.1">
    <property type="nucleotide sequence ID" value="NZ_UPPP01000083.1"/>
</dbReference>
<protein>
    <recommendedName>
        <fullName evidence="5">Exodeoxyribonuclease 7 large subunit</fullName>
        <ecNumber evidence="5">3.1.11.6</ecNumber>
    </recommendedName>
    <alternativeName>
        <fullName evidence="5">Exodeoxyribonuclease VII large subunit</fullName>
        <shortName evidence="5">Exonuclease VII large subunit</shortName>
    </alternativeName>
</protein>
<dbReference type="GO" id="GO:0005737">
    <property type="term" value="C:cytoplasm"/>
    <property type="evidence" value="ECO:0007669"/>
    <property type="project" value="UniProtKB-SubCell"/>
</dbReference>
<dbReference type="InterPro" id="IPR020579">
    <property type="entry name" value="Exonuc_VII_lsu_C"/>
</dbReference>
<evidence type="ECO:0000256" key="5">
    <source>
        <dbReference type="HAMAP-Rule" id="MF_00378"/>
    </source>
</evidence>
<accession>A0A498RA36</accession>
<dbReference type="InterPro" id="IPR025824">
    <property type="entry name" value="OB-fold_nuc-bd_dom"/>
</dbReference>
<feature type="domain" description="Exonuclease VII large subunit C-terminal" evidence="7">
    <location>
        <begin position="122"/>
        <end position="328"/>
    </location>
</feature>
<gene>
    <name evidence="5" type="primary">xseA</name>
    <name evidence="9" type="ORF">LUCI_3274</name>
</gene>
<comment type="catalytic activity">
    <reaction evidence="5 6">
        <text>Exonucleolytic cleavage in either 5'- to 3'- or 3'- to 5'-direction to yield nucleoside 5'-phosphates.</text>
        <dbReference type="EC" id="3.1.11.6"/>
    </reaction>
</comment>
<feature type="domain" description="OB-fold nucleic acid binding" evidence="8">
    <location>
        <begin position="4"/>
        <end position="98"/>
    </location>
</feature>
<evidence type="ECO:0000256" key="2">
    <source>
        <dbReference type="ARBA" id="ARBA00022722"/>
    </source>
</evidence>
<dbReference type="PANTHER" id="PTHR30008:SF0">
    <property type="entry name" value="EXODEOXYRIBONUCLEASE 7 LARGE SUBUNIT"/>
    <property type="match status" value="1"/>
</dbReference>
<dbReference type="AlphaFoldDB" id="A0A498RA36"/>
<evidence type="ECO:0000256" key="4">
    <source>
        <dbReference type="ARBA" id="ARBA00022839"/>
    </source>
</evidence>
<comment type="subcellular location">
    <subcellularLocation>
        <location evidence="5 6">Cytoplasm</location>
    </subcellularLocation>
</comment>
<evidence type="ECO:0000256" key="1">
    <source>
        <dbReference type="ARBA" id="ARBA00022490"/>
    </source>
</evidence>
<comment type="subunit">
    <text evidence="5">Heterooligomer composed of large and small subunits.</text>
</comment>
<evidence type="ECO:0000259" key="8">
    <source>
        <dbReference type="Pfam" id="PF13742"/>
    </source>
</evidence>
<dbReference type="EMBL" id="UPPP01000083">
    <property type="protein sequence ID" value="VBB08009.1"/>
    <property type="molecule type" value="Genomic_DNA"/>
</dbReference>
<evidence type="ECO:0000313" key="10">
    <source>
        <dbReference type="Proteomes" id="UP000277811"/>
    </source>
</evidence>
<dbReference type="HAMAP" id="MF_00378">
    <property type="entry name" value="Exonuc_7_L"/>
    <property type="match status" value="1"/>
</dbReference>
<keyword evidence="3 5" id="KW-0378">Hydrolase</keyword>
<proteinExistence type="inferred from homology"/>
<organism evidence="9 10">
    <name type="scientific">Lucifera butyrica</name>
    <dbReference type="NCBI Taxonomy" id="1351585"/>
    <lineage>
        <taxon>Bacteria</taxon>
        <taxon>Bacillati</taxon>
        <taxon>Bacillota</taxon>
        <taxon>Negativicutes</taxon>
        <taxon>Veillonellales</taxon>
        <taxon>Veillonellaceae</taxon>
        <taxon>Lucifera</taxon>
    </lineage>
</organism>
<comment type="similarity">
    <text evidence="5 6">Belongs to the XseA family.</text>
</comment>
<dbReference type="Proteomes" id="UP000277811">
    <property type="component" value="Unassembled WGS sequence"/>
</dbReference>
<dbReference type="Pfam" id="PF13742">
    <property type="entry name" value="tRNA_anti_2"/>
    <property type="match status" value="1"/>
</dbReference>
<dbReference type="PANTHER" id="PTHR30008">
    <property type="entry name" value="EXODEOXYRIBONUCLEASE 7 LARGE SUBUNIT"/>
    <property type="match status" value="1"/>
</dbReference>
<evidence type="ECO:0000259" key="7">
    <source>
        <dbReference type="Pfam" id="PF02601"/>
    </source>
</evidence>
<keyword evidence="4 5" id="KW-0269">Exonuclease</keyword>
<reference evidence="9 10" key="1">
    <citation type="submission" date="2018-06" db="EMBL/GenBank/DDBJ databases">
        <authorList>
            <person name="Strepis N."/>
        </authorList>
    </citation>
    <scope>NUCLEOTIDE SEQUENCE [LARGE SCALE GENOMIC DNA]</scope>
    <source>
        <strain evidence="9">LUCI</strain>
    </source>
</reference>
<dbReference type="CDD" id="cd04489">
    <property type="entry name" value="ExoVII_LU_OBF"/>
    <property type="match status" value="1"/>
</dbReference>
<dbReference type="EC" id="3.1.11.6" evidence="5"/>
<dbReference type="GO" id="GO:0009318">
    <property type="term" value="C:exodeoxyribonuclease VII complex"/>
    <property type="evidence" value="ECO:0007669"/>
    <property type="project" value="UniProtKB-UniRule"/>
</dbReference>
<dbReference type="GO" id="GO:0006308">
    <property type="term" value="P:DNA catabolic process"/>
    <property type="evidence" value="ECO:0007669"/>
    <property type="project" value="UniProtKB-UniRule"/>
</dbReference>
<evidence type="ECO:0000256" key="3">
    <source>
        <dbReference type="ARBA" id="ARBA00022801"/>
    </source>
</evidence>
<name>A0A498RA36_9FIRM</name>
<keyword evidence="2 5" id="KW-0540">Nuclease</keyword>
<dbReference type="NCBIfam" id="TIGR00237">
    <property type="entry name" value="xseA"/>
    <property type="match status" value="1"/>
</dbReference>